<comment type="caution">
    <text evidence="1">The sequence shown here is derived from an EMBL/GenBank/DDBJ whole genome shotgun (WGS) entry which is preliminary data.</text>
</comment>
<evidence type="ECO:0000313" key="2">
    <source>
        <dbReference type="Proteomes" id="UP000821865"/>
    </source>
</evidence>
<sequence length="232" mass="26169">MQLDPLEVIQDVPTRSNSEHAMLARLVKLHTVITVELSESDAAPNLNASEWKLMNAAVQVLKPLDNATTELSGDRYPTLSQVIPLLQCTEVFLAEHVSEGGEAALLASSLLHSIKTRFPDIKMSRLPALAMLVDPRYKDVCYADPQSNGHSLYSQWQQKRLCLLINMVQQQEITVSYLDECSLNRSCHSRAKLLRENHLLTCCCKRCREEADQPDVTSDEEMEDESDEDNRT</sequence>
<gene>
    <name evidence="1" type="ORF">HPB49_004555</name>
</gene>
<proteinExistence type="predicted"/>
<dbReference type="EMBL" id="CM023471">
    <property type="protein sequence ID" value="KAH7965166.1"/>
    <property type="molecule type" value="Genomic_DNA"/>
</dbReference>
<dbReference type="Proteomes" id="UP000821865">
    <property type="component" value="Chromosome 2"/>
</dbReference>
<accession>A0ACB8DAN6</accession>
<protein>
    <submittedName>
        <fullName evidence="1">Uncharacterized protein</fullName>
    </submittedName>
</protein>
<evidence type="ECO:0000313" key="1">
    <source>
        <dbReference type="EMBL" id="KAH7965166.1"/>
    </source>
</evidence>
<organism evidence="1 2">
    <name type="scientific">Dermacentor silvarum</name>
    <name type="common">Tick</name>
    <dbReference type="NCBI Taxonomy" id="543639"/>
    <lineage>
        <taxon>Eukaryota</taxon>
        <taxon>Metazoa</taxon>
        <taxon>Ecdysozoa</taxon>
        <taxon>Arthropoda</taxon>
        <taxon>Chelicerata</taxon>
        <taxon>Arachnida</taxon>
        <taxon>Acari</taxon>
        <taxon>Parasitiformes</taxon>
        <taxon>Ixodida</taxon>
        <taxon>Ixodoidea</taxon>
        <taxon>Ixodidae</taxon>
        <taxon>Rhipicephalinae</taxon>
        <taxon>Dermacentor</taxon>
    </lineage>
</organism>
<keyword evidence="2" id="KW-1185">Reference proteome</keyword>
<name>A0ACB8DAN6_DERSI</name>
<reference evidence="1" key="1">
    <citation type="submission" date="2020-05" db="EMBL/GenBank/DDBJ databases">
        <title>Large-scale comparative analyses of tick genomes elucidate their genetic diversity and vector capacities.</title>
        <authorList>
            <person name="Jia N."/>
            <person name="Wang J."/>
            <person name="Shi W."/>
            <person name="Du L."/>
            <person name="Sun Y."/>
            <person name="Zhan W."/>
            <person name="Jiang J."/>
            <person name="Wang Q."/>
            <person name="Zhang B."/>
            <person name="Ji P."/>
            <person name="Sakyi L.B."/>
            <person name="Cui X."/>
            <person name="Yuan T."/>
            <person name="Jiang B."/>
            <person name="Yang W."/>
            <person name="Lam T.T.-Y."/>
            <person name="Chang Q."/>
            <person name="Ding S."/>
            <person name="Wang X."/>
            <person name="Zhu J."/>
            <person name="Ruan X."/>
            <person name="Zhao L."/>
            <person name="Wei J."/>
            <person name="Que T."/>
            <person name="Du C."/>
            <person name="Cheng J."/>
            <person name="Dai P."/>
            <person name="Han X."/>
            <person name="Huang E."/>
            <person name="Gao Y."/>
            <person name="Liu J."/>
            <person name="Shao H."/>
            <person name="Ye R."/>
            <person name="Li L."/>
            <person name="Wei W."/>
            <person name="Wang X."/>
            <person name="Wang C."/>
            <person name="Yang T."/>
            <person name="Huo Q."/>
            <person name="Li W."/>
            <person name="Guo W."/>
            <person name="Chen H."/>
            <person name="Zhou L."/>
            <person name="Ni X."/>
            <person name="Tian J."/>
            <person name="Zhou Y."/>
            <person name="Sheng Y."/>
            <person name="Liu T."/>
            <person name="Pan Y."/>
            <person name="Xia L."/>
            <person name="Li J."/>
            <person name="Zhao F."/>
            <person name="Cao W."/>
        </authorList>
    </citation>
    <scope>NUCLEOTIDE SEQUENCE</scope>
    <source>
        <strain evidence="1">Dsil-2018</strain>
    </source>
</reference>